<keyword evidence="3" id="KW-0645">Protease</keyword>
<dbReference type="InterPro" id="IPR050430">
    <property type="entry name" value="Peptidase_S1"/>
</dbReference>
<dbReference type="PANTHER" id="PTHR24276:SF98">
    <property type="entry name" value="FI18310P1-RELATED"/>
    <property type="match status" value="1"/>
</dbReference>
<evidence type="ECO:0000256" key="4">
    <source>
        <dbReference type="SAM" id="MobiDB-lite"/>
    </source>
</evidence>
<dbReference type="InterPro" id="IPR001254">
    <property type="entry name" value="Trypsin_dom"/>
</dbReference>
<dbReference type="InterPro" id="IPR009003">
    <property type="entry name" value="Peptidase_S1_PA"/>
</dbReference>
<evidence type="ECO:0000256" key="1">
    <source>
        <dbReference type="ARBA" id="ARBA00007664"/>
    </source>
</evidence>
<dbReference type="CDD" id="cd00190">
    <property type="entry name" value="Tryp_SPc"/>
    <property type="match status" value="1"/>
</dbReference>
<protein>
    <submittedName>
        <fullName evidence="6">Trypsin</fullName>
        <ecNumber evidence="6">3.4.21.4</ecNumber>
    </submittedName>
</protein>
<dbReference type="InterPro" id="IPR043504">
    <property type="entry name" value="Peptidase_S1_PA_chymotrypsin"/>
</dbReference>
<dbReference type="PANTHER" id="PTHR24276">
    <property type="entry name" value="POLYSERASE-RELATED"/>
    <property type="match status" value="1"/>
</dbReference>
<dbReference type="InterPro" id="IPR001314">
    <property type="entry name" value="Peptidase_S1A"/>
</dbReference>
<evidence type="ECO:0000259" key="5">
    <source>
        <dbReference type="PROSITE" id="PS50240"/>
    </source>
</evidence>
<dbReference type="EC" id="3.4.21.4" evidence="6"/>
<keyword evidence="2" id="KW-1015">Disulfide bond</keyword>
<dbReference type="KEGG" id="mng:MNEG_1962"/>
<dbReference type="PROSITE" id="PS50240">
    <property type="entry name" value="TRYPSIN_DOM"/>
    <property type="match status" value="1"/>
</dbReference>
<dbReference type="GO" id="GO:0006508">
    <property type="term" value="P:proteolysis"/>
    <property type="evidence" value="ECO:0007669"/>
    <property type="project" value="UniProtKB-KW"/>
</dbReference>
<dbReference type="OrthoDB" id="545839at2759"/>
<dbReference type="AlphaFoldDB" id="A0A0D2LHL7"/>
<name>A0A0D2LHL7_9CHLO</name>
<dbReference type="GO" id="GO:0004252">
    <property type="term" value="F:serine-type endopeptidase activity"/>
    <property type="evidence" value="ECO:0007669"/>
    <property type="project" value="UniProtKB-EC"/>
</dbReference>
<feature type="domain" description="Peptidase S1" evidence="5">
    <location>
        <begin position="88"/>
        <end position="335"/>
    </location>
</feature>
<proteinExistence type="inferred from homology"/>
<evidence type="ECO:0000313" key="6">
    <source>
        <dbReference type="EMBL" id="KIZ05989.1"/>
    </source>
</evidence>
<dbReference type="InterPro" id="IPR018114">
    <property type="entry name" value="TRYPSIN_HIS"/>
</dbReference>
<keyword evidence="3 6" id="KW-0378">Hydrolase</keyword>
<dbReference type="EMBL" id="KK100429">
    <property type="protein sequence ID" value="KIZ05989.1"/>
    <property type="molecule type" value="Genomic_DNA"/>
</dbReference>
<keyword evidence="3" id="KW-0720">Serine protease</keyword>
<feature type="compositionally biased region" description="Low complexity" evidence="4">
    <location>
        <begin position="25"/>
        <end position="53"/>
    </location>
</feature>
<sequence>MLHHLAIAPPLHTQPLARRLMQSDSSSAEGEGASESGPLQQQQQQQDAQVQGQPPEAQMRAGFGAKLLASSAASVLGGMLPSEWDYKIVGGKTAPPARFKWFCSMRSATTDFHFCGCSLIAPNVVLTAAHCLDQASNALKYPMIEVGRYFRTAANSTAASLIDNNYDRARCTRSVVHAGWTPSTARNDIALCFFNGASRFTPVRLAQAGNDTLPDGTPLTVIGFGLTKEGGTASESLMMTNVDVISPAGCNISYAGMLGDAQAQICAGVPSGGADACQGDSGGPLFAPAAAAGGAAAADTQFGVVSFGSGCGRKGFPGVYTDVRAYGGWIQQQIALAAGGADTPADATTVTTSSRPQTATAPGQAAAGGGACGCTATGVSGGVDVGKADCAQHGLDYGDDSYFCYVNTPADCAPATASTAYPGAAWIACAPAAAARAAPLGAGTPTTAATAAAAAPAAQRGVRAGALLKGWQRLGR</sequence>
<organism evidence="6 7">
    <name type="scientific">Monoraphidium neglectum</name>
    <dbReference type="NCBI Taxonomy" id="145388"/>
    <lineage>
        <taxon>Eukaryota</taxon>
        <taxon>Viridiplantae</taxon>
        <taxon>Chlorophyta</taxon>
        <taxon>core chlorophytes</taxon>
        <taxon>Chlorophyceae</taxon>
        <taxon>CS clade</taxon>
        <taxon>Sphaeropleales</taxon>
        <taxon>Selenastraceae</taxon>
        <taxon>Monoraphidium</taxon>
    </lineage>
</organism>
<comment type="similarity">
    <text evidence="1">Belongs to the peptidase S1 family.</text>
</comment>
<dbReference type="PROSITE" id="PS00135">
    <property type="entry name" value="TRYPSIN_SER"/>
    <property type="match status" value="1"/>
</dbReference>
<evidence type="ECO:0000313" key="7">
    <source>
        <dbReference type="Proteomes" id="UP000054498"/>
    </source>
</evidence>
<dbReference type="GeneID" id="25734840"/>
<dbReference type="PROSITE" id="PS00134">
    <property type="entry name" value="TRYPSIN_HIS"/>
    <property type="match status" value="1"/>
</dbReference>
<dbReference type="InterPro" id="IPR033116">
    <property type="entry name" value="TRYPSIN_SER"/>
</dbReference>
<dbReference type="SUPFAM" id="SSF50494">
    <property type="entry name" value="Trypsin-like serine proteases"/>
    <property type="match status" value="1"/>
</dbReference>
<dbReference type="PRINTS" id="PR00722">
    <property type="entry name" value="CHYMOTRYPSIN"/>
</dbReference>
<dbReference type="Gene3D" id="2.40.10.10">
    <property type="entry name" value="Trypsin-like serine proteases"/>
    <property type="match status" value="1"/>
</dbReference>
<accession>A0A0D2LHL7</accession>
<dbReference type="SMART" id="SM00020">
    <property type="entry name" value="Tryp_SPc"/>
    <property type="match status" value="1"/>
</dbReference>
<feature type="region of interest" description="Disordered" evidence="4">
    <location>
        <begin position="21"/>
        <end position="56"/>
    </location>
</feature>
<keyword evidence="7" id="KW-1185">Reference proteome</keyword>
<dbReference type="FunFam" id="2.40.10.10:FF:000002">
    <property type="entry name" value="Transmembrane protease serine"/>
    <property type="match status" value="1"/>
</dbReference>
<evidence type="ECO:0000256" key="3">
    <source>
        <dbReference type="RuleBase" id="RU363034"/>
    </source>
</evidence>
<dbReference type="Proteomes" id="UP000054498">
    <property type="component" value="Unassembled WGS sequence"/>
</dbReference>
<dbReference type="Pfam" id="PF00089">
    <property type="entry name" value="Trypsin"/>
    <property type="match status" value="1"/>
</dbReference>
<reference evidence="6 7" key="1">
    <citation type="journal article" date="2013" name="BMC Genomics">
        <title>Reconstruction of the lipid metabolism for the microalga Monoraphidium neglectum from its genome sequence reveals characteristics suitable for biofuel production.</title>
        <authorList>
            <person name="Bogen C."/>
            <person name="Al-Dilaimi A."/>
            <person name="Albersmeier A."/>
            <person name="Wichmann J."/>
            <person name="Grundmann M."/>
            <person name="Rupp O."/>
            <person name="Lauersen K.J."/>
            <person name="Blifernez-Klassen O."/>
            <person name="Kalinowski J."/>
            <person name="Goesmann A."/>
            <person name="Mussgnug J.H."/>
            <person name="Kruse O."/>
        </authorList>
    </citation>
    <scope>NUCLEOTIDE SEQUENCE [LARGE SCALE GENOMIC DNA]</scope>
    <source>
        <strain evidence="6 7">SAG 48.87</strain>
    </source>
</reference>
<gene>
    <name evidence="6" type="ORF">MNEG_1962</name>
</gene>
<evidence type="ECO:0000256" key="2">
    <source>
        <dbReference type="ARBA" id="ARBA00023157"/>
    </source>
</evidence>
<dbReference type="STRING" id="145388.A0A0D2LHL7"/>
<dbReference type="RefSeq" id="XP_013905008.1">
    <property type="nucleotide sequence ID" value="XM_014049554.1"/>
</dbReference>